<dbReference type="PANTHER" id="PTHR43235">
    <property type="entry name" value="GLUTAMINE AMIDOTRANSFERASE PB2B2.05-RELATED"/>
    <property type="match status" value="1"/>
</dbReference>
<organism evidence="1 2">
    <name type="scientific">Clostridium symbiosum</name>
    <name type="common">Bacteroides symbiosus</name>
    <dbReference type="NCBI Taxonomy" id="1512"/>
    <lineage>
        <taxon>Bacteria</taxon>
        <taxon>Bacillati</taxon>
        <taxon>Bacillota</taxon>
        <taxon>Clostridia</taxon>
        <taxon>Lachnospirales</taxon>
        <taxon>Lachnospiraceae</taxon>
        <taxon>Otoolea</taxon>
    </lineage>
</organism>
<dbReference type="InterPro" id="IPR044668">
    <property type="entry name" value="PuuD-like"/>
</dbReference>
<dbReference type="Proteomes" id="UP001203136">
    <property type="component" value="Unassembled WGS sequence"/>
</dbReference>
<dbReference type="SUPFAM" id="SSF52317">
    <property type="entry name" value="Class I glutamine amidotransferase-like"/>
    <property type="match status" value="1"/>
</dbReference>
<dbReference type="GO" id="GO:0016811">
    <property type="term" value="F:hydrolase activity, acting on carbon-nitrogen (but not peptide) bonds, in linear amides"/>
    <property type="evidence" value="ECO:0007669"/>
    <property type="project" value="InterPro"/>
</dbReference>
<proteinExistence type="predicted"/>
<dbReference type="InterPro" id="IPR029062">
    <property type="entry name" value="Class_I_gatase-like"/>
</dbReference>
<comment type="caution">
    <text evidence="1">The sequence shown here is derived from an EMBL/GenBank/DDBJ whole genome shotgun (WGS) entry which is preliminary data.</text>
</comment>
<evidence type="ECO:0000313" key="2">
    <source>
        <dbReference type="Proteomes" id="UP001203136"/>
    </source>
</evidence>
<dbReference type="Pfam" id="PF07722">
    <property type="entry name" value="Peptidase_C26"/>
    <property type="match status" value="1"/>
</dbReference>
<dbReference type="GO" id="GO:0005829">
    <property type="term" value="C:cytosol"/>
    <property type="evidence" value="ECO:0007669"/>
    <property type="project" value="TreeGrafter"/>
</dbReference>
<dbReference type="EMBL" id="JAINVB010000001">
    <property type="protein sequence ID" value="MCK0088574.1"/>
    <property type="molecule type" value="Genomic_DNA"/>
</dbReference>
<dbReference type="RefSeq" id="WP_024738856.1">
    <property type="nucleotide sequence ID" value="NZ_JAINVB010000001.1"/>
</dbReference>
<gene>
    <name evidence="1" type="ORF">K5I21_22480</name>
</gene>
<sequence>MKRKPIIGITCNYDENDEIGIITDMGVPLQKWQFLADNYINFVERIGGIPIIIPICEHFNTVEGLLDTLDGVIITGGNDISPDCYGEETTEKCGALVSQRDKQDIQIITSLLNSTRIPVLGICRGMQAMNVAAGGTLYQDLCAAGFNRHSIDESPMYQPVHTVNLKEGSKIQSIFGCKTLPVNSYHHSAIKQLAGCYMAAGESEDHVLEAIELPDHPFFLAVQWHPEMMYREAIQQNLFRSFKNACKNK</sequence>
<dbReference type="InterPro" id="IPR011697">
    <property type="entry name" value="Peptidase_C26"/>
</dbReference>
<keyword evidence="1" id="KW-0378">Hydrolase</keyword>
<dbReference type="Gene3D" id="3.40.50.880">
    <property type="match status" value="1"/>
</dbReference>
<dbReference type="AlphaFoldDB" id="A0AAW5F9F8"/>
<dbReference type="CDD" id="cd01745">
    <property type="entry name" value="GATase1_2"/>
    <property type="match status" value="1"/>
</dbReference>
<dbReference type="PANTHER" id="PTHR43235:SF1">
    <property type="entry name" value="GLUTAMINE AMIDOTRANSFERASE PB2B2.05-RELATED"/>
    <property type="match status" value="1"/>
</dbReference>
<name>A0AAW5F9F8_CLOSY</name>
<protein>
    <submittedName>
        <fullName evidence="1">Gamma-glutamyl-gamma-aminobutyrate hydrolase family protein</fullName>
    </submittedName>
</protein>
<accession>A0AAW5F9F8</accession>
<reference evidence="1" key="1">
    <citation type="journal article" date="2022" name="Cell Host Microbe">
        <title>Colonization of the live biotherapeutic product VE303 and modulation of the microbiota and metabolites in healthy volunteers.</title>
        <authorList>
            <person name="Dsouza M."/>
            <person name="Menon R."/>
            <person name="Crossette E."/>
            <person name="Bhattarai S.K."/>
            <person name="Schneider J."/>
            <person name="Kim Y.G."/>
            <person name="Reddy S."/>
            <person name="Caballero S."/>
            <person name="Felix C."/>
            <person name="Cornacchione L."/>
            <person name="Hendrickson J."/>
            <person name="Watson A.R."/>
            <person name="Minot S.S."/>
            <person name="Greenfield N."/>
            <person name="Schopf L."/>
            <person name="Szabady R."/>
            <person name="Patarroyo J."/>
            <person name="Smith W."/>
            <person name="Harrison P."/>
            <person name="Kuijper E.J."/>
            <person name="Kelly C.P."/>
            <person name="Olle B."/>
            <person name="Bobilev D."/>
            <person name="Silber J.L."/>
            <person name="Bucci V."/>
            <person name="Roberts B."/>
            <person name="Faith J."/>
            <person name="Norman J.M."/>
        </authorList>
    </citation>
    <scope>NUCLEOTIDE SEQUENCE</scope>
    <source>
        <strain evidence="1">VE303-04</strain>
    </source>
</reference>
<evidence type="ECO:0000313" key="1">
    <source>
        <dbReference type="EMBL" id="MCK0088574.1"/>
    </source>
</evidence>
<dbReference type="PROSITE" id="PS51273">
    <property type="entry name" value="GATASE_TYPE_1"/>
    <property type="match status" value="1"/>
</dbReference>